<proteinExistence type="predicted"/>
<accession>A0ABD0SG23</accession>
<dbReference type="AlphaFoldDB" id="A0ABD0SG23"/>
<comment type="caution">
    <text evidence="1">The sequence shown here is derived from an EMBL/GenBank/DDBJ whole genome shotgun (WGS) entry which is preliminary data.</text>
</comment>
<name>A0ABD0SG23_LOXSC</name>
<sequence length="197" mass="22309">MLQRITRVSEAQWSIILEFLERNPNLARARGYNNSARGRQESTRINYKSKLKKIVADINADSSGTGGGPPRGSNWSEVDQRFLAILGPGFGQTAPQVSVNPFPDADQQQPSTSTVLRAQDVSPEDVCFMYANTIAEAELNMSTLSEDVKVKTNNKLQNYLTNMWARREGHAYNDMPIRQTPLCFIYKNFQRRYIAKM</sequence>
<protein>
    <submittedName>
        <fullName evidence="1">Uncharacterized protein</fullName>
    </submittedName>
</protein>
<organism evidence="1 2">
    <name type="scientific">Loxostege sticticalis</name>
    <name type="common">Beet webworm moth</name>
    <dbReference type="NCBI Taxonomy" id="481309"/>
    <lineage>
        <taxon>Eukaryota</taxon>
        <taxon>Metazoa</taxon>
        <taxon>Ecdysozoa</taxon>
        <taxon>Arthropoda</taxon>
        <taxon>Hexapoda</taxon>
        <taxon>Insecta</taxon>
        <taxon>Pterygota</taxon>
        <taxon>Neoptera</taxon>
        <taxon>Endopterygota</taxon>
        <taxon>Lepidoptera</taxon>
        <taxon>Glossata</taxon>
        <taxon>Ditrysia</taxon>
        <taxon>Pyraloidea</taxon>
        <taxon>Crambidae</taxon>
        <taxon>Pyraustinae</taxon>
        <taxon>Loxostege</taxon>
    </lineage>
</organism>
<gene>
    <name evidence="1" type="ORF">ABMA28_008120</name>
</gene>
<dbReference type="EMBL" id="JBEDNZ010000021">
    <property type="protein sequence ID" value="KAL0818793.1"/>
    <property type="molecule type" value="Genomic_DNA"/>
</dbReference>
<evidence type="ECO:0000313" key="2">
    <source>
        <dbReference type="Proteomes" id="UP001549921"/>
    </source>
</evidence>
<dbReference type="Proteomes" id="UP001549921">
    <property type="component" value="Unassembled WGS sequence"/>
</dbReference>
<reference evidence="1 2" key="1">
    <citation type="submission" date="2024-06" db="EMBL/GenBank/DDBJ databases">
        <title>A chromosome-level genome assembly of beet webworm, Loxostege sticticalis.</title>
        <authorList>
            <person name="Zhang Y."/>
        </authorList>
    </citation>
    <scope>NUCLEOTIDE SEQUENCE [LARGE SCALE GENOMIC DNA]</scope>
    <source>
        <strain evidence="1">AQ028</strain>
        <tissue evidence="1">Male pupae</tissue>
    </source>
</reference>
<evidence type="ECO:0000313" key="1">
    <source>
        <dbReference type="EMBL" id="KAL0818793.1"/>
    </source>
</evidence>